<keyword evidence="5" id="KW-0143">Chaperone</keyword>
<evidence type="ECO:0000256" key="1">
    <source>
        <dbReference type="ARBA" id="ARBA00004544"/>
    </source>
</evidence>
<sequence length="580" mass="65831">MSVDSEHQEMEGKLLQVLEASSDDEQILNVLEHFNTQNAMTVNFPSTKDSQTQEIIAALCQKLGEKRSARCNSECLKTIRIFSRDTLLADVLALDSTLTLLMTHAWFHQTAEESDKITTLKDEDTEVIIEAQKCLCNIIYNSKKAQHICSVNGCIEGVIQRMKTYKDANLKHDIKYFDMRLLFLLSALVPETRQRIHFELHGFSYLMEIIDLLLHDAEERQTGLTDQEVDLCCEVLKILFNLTMSLKMKSLDEEEDGHLMRLISVLRELLLCKTESNDRKEELVSHTVNLLTNVPATSFEQLLTPLTDSGADSVTKDNETEGKNMESIVVLLNFLHQRLRKVSREQDKNIQNIVQPAPHNTETKLHSKPPCGMSDNLTPILHCLCEASRNNRSIRKFCRLKVLPPMRDEVLNLPEEGDTLRNRLCLLLTSLSPSIKHLVPDFLFTLCKENVDRMIKYTGYGNCAGLLAERGLLMGGRGKMASYSSESEDSETEEYTELRPMVNPVTGRWEEERPKAIDNMSEEQKEYEAMKAVDLIHKLHEKGVIQPGCLGQDGKPTPISHILQMTENIKISPEASSDSD</sequence>
<dbReference type="GO" id="GO:0001965">
    <property type="term" value="F:G-protein alpha-subunit binding"/>
    <property type="evidence" value="ECO:0007669"/>
    <property type="project" value="TreeGrafter"/>
</dbReference>
<keyword evidence="4" id="KW-0344">Guanine-nucleotide releasing factor</keyword>
<gene>
    <name evidence="6" type="ORF">OCBIM_22014541mg</name>
</gene>
<accession>A0A0L8FM65</accession>
<dbReference type="InterPro" id="IPR008376">
    <property type="entry name" value="Chaperone_Ric-8_A/B"/>
</dbReference>
<evidence type="ECO:0008006" key="7">
    <source>
        <dbReference type="Google" id="ProtNLM"/>
    </source>
</evidence>
<evidence type="ECO:0000256" key="3">
    <source>
        <dbReference type="ARBA" id="ARBA00022490"/>
    </source>
</evidence>
<evidence type="ECO:0000256" key="4">
    <source>
        <dbReference type="ARBA" id="ARBA00022658"/>
    </source>
</evidence>
<comment type="subcellular location">
    <subcellularLocation>
        <location evidence="1">Cytoplasm</location>
        <location evidence="1">Cell cortex</location>
    </subcellularLocation>
</comment>
<comment type="similarity">
    <text evidence="2">Belongs to the synembryn family.</text>
</comment>
<evidence type="ECO:0000313" key="6">
    <source>
        <dbReference type="EMBL" id="KOF65733.1"/>
    </source>
</evidence>
<dbReference type="STRING" id="37653.A0A0L8FM65"/>
<dbReference type="InterPro" id="IPR011989">
    <property type="entry name" value="ARM-like"/>
</dbReference>
<dbReference type="PANTHER" id="PTHR12425">
    <property type="entry name" value="SYNEMBRYN"/>
    <property type="match status" value="1"/>
</dbReference>
<dbReference type="Gene3D" id="1.25.10.10">
    <property type="entry name" value="Leucine-rich Repeat Variant"/>
    <property type="match status" value="1"/>
</dbReference>
<dbReference type="InterPro" id="IPR016024">
    <property type="entry name" value="ARM-type_fold"/>
</dbReference>
<dbReference type="OMA" id="IYLMEAI"/>
<dbReference type="GO" id="GO:0005938">
    <property type="term" value="C:cell cortex"/>
    <property type="evidence" value="ECO:0007669"/>
    <property type="project" value="UniProtKB-SubCell"/>
</dbReference>
<dbReference type="InterPro" id="IPR019318">
    <property type="entry name" value="Gua_nucleotide_exch_fac_Ric8"/>
</dbReference>
<organism evidence="6">
    <name type="scientific">Octopus bimaculoides</name>
    <name type="common">California two-spotted octopus</name>
    <dbReference type="NCBI Taxonomy" id="37653"/>
    <lineage>
        <taxon>Eukaryota</taxon>
        <taxon>Metazoa</taxon>
        <taxon>Spiralia</taxon>
        <taxon>Lophotrochozoa</taxon>
        <taxon>Mollusca</taxon>
        <taxon>Cephalopoda</taxon>
        <taxon>Coleoidea</taxon>
        <taxon>Octopodiformes</taxon>
        <taxon>Octopoda</taxon>
        <taxon>Incirrata</taxon>
        <taxon>Octopodidae</taxon>
        <taxon>Octopus</taxon>
    </lineage>
</organism>
<protein>
    <recommendedName>
        <fullName evidence="7">Synembryn-A</fullName>
    </recommendedName>
</protein>
<reference evidence="6" key="1">
    <citation type="submission" date="2015-07" db="EMBL/GenBank/DDBJ databases">
        <title>MeaNS - Measles Nucleotide Surveillance Program.</title>
        <authorList>
            <person name="Tran T."/>
            <person name="Druce J."/>
        </authorList>
    </citation>
    <scope>NUCLEOTIDE SEQUENCE</scope>
    <source>
        <strain evidence="6">UCB-OBI-ISO-001</strain>
        <tissue evidence="6">Gonad</tissue>
    </source>
</reference>
<dbReference type="PRINTS" id="PR01802">
    <property type="entry name" value="SYNEMBRYN"/>
</dbReference>
<dbReference type="PANTHER" id="PTHR12425:SF5">
    <property type="entry name" value="SYNEMBRYN"/>
    <property type="match status" value="1"/>
</dbReference>
<evidence type="ECO:0000256" key="2">
    <source>
        <dbReference type="ARBA" id="ARBA00009049"/>
    </source>
</evidence>
<keyword evidence="3" id="KW-0963">Cytoplasm</keyword>
<dbReference type="GO" id="GO:0005085">
    <property type="term" value="F:guanyl-nucleotide exchange factor activity"/>
    <property type="evidence" value="ECO:0007669"/>
    <property type="project" value="UniProtKB-KW"/>
</dbReference>
<dbReference type="GO" id="GO:0007186">
    <property type="term" value="P:G protein-coupled receptor signaling pathway"/>
    <property type="evidence" value="ECO:0007669"/>
    <property type="project" value="TreeGrafter"/>
</dbReference>
<dbReference type="AlphaFoldDB" id="A0A0L8FM65"/>
<dbReference type="EMBL" id="KQ428981">
    <property type="protein sequence ID" value="KOF65733.1"/>
    <property type="molecule type" value="Genomic_DNA"/>
</dbReference>
<dbReference type="KEGG" id="obi:106882476"/>
<dbReference type="OrthoDB" id="5585685at2759"/>
<dbReference type="SUPFAM" id="SSF48371">
    <property type="entry name" value="ARM repeat"/>
    <property type="match status" value="1"/>
</dbReference>
<dbReference type="Pfam" id="PF10165">
    <property type="entry name" value="Ric8"/>
    <property type="match status" value="1"/>
</dbReference>
<name>A0A0L8FM65_OCTBM</name>
<evidence type="ECO:0000256" key="5">
    <source>
        <dbReference type="ARBA" id="ARBA00023186"/>
    </source>
</evidence>
<proteinExistence type="inferred from homology"/>